<keyword evidence="1" id="KW-0472">Membrane</keyword>
<dbReference type="RefSeq" id="WP_118991128.1">
    <property type="nucleotide sequence ID" value="NZ_CP023434.1"/>
</dbReference>
<proteinExistence type="predicted"/>
<dbReference type="AlphaFoldDB" id="A0A347WMC6"/>
<dbReference type="GO" id="GO:0007165">
    <property type="term" value="P:signal transduction"/>
    <property type="evidence" value="ECO:0007669"/>
    <property type="project" value="TreeGrafter"/>
</dbReference>
<feature type="transmembrane region" description="Helical" evidence="1">
    <location>
        <begin position="12"/>
        <end position="35"/>
    </location>
</feature>
<protein>
    <submittedName>
        <fullName evidence="3">Peptidase S41</fullName>
    </submittedName>
</protein>
<dbReference type="GO" id="GO:0006508">
    <property type="term" value="P:proteolysis"/>
    <property type="evidence" value="ECO:0007669"/>
    <property type="project" value="InterPro"/>
</dbReference>
<keyword evidence="4" id="KW-1185">Reference proteome</keyword>
<dbReference type="OrthoDB" id="7314861at2"/>
<sequence>MYRKNGDRMKKLWKIILSILAVMILIVAVLVQVFGPVYGPLLTGKPIYLVEPKPSRYGQIAFNHMDTMGLYRTSEEWQANREKFEDELGSVTNEEDLLLKLNEAIILAGGKHSFADQHLTEEEMREEYQEPVAKEEANVLYLELPTFAASLDLAQDYADTLMTGLKKANDYQGIIIDLRGNRGGDMGPMLAGLSPLLEDGELLSFVYGENEVPVTLEDGSIEGGGSPISVENIKKIKDLPIAVLIDHDTASSAELTLLALKENENVKTFGEETRGLTSVNQTINLTEDIYLALTIGSVKTRSGENYKEQPIQADVPSQQAKEDALQWIQEMK</sequence>
<organism evidence="3 4">
    <name type="scientific">Suicoccus acidiformans</name>
    <dbReference type="NCBI Taxonomy" id="2036206"/>
    <lineage>
        <taxon>Bacteria</taxon>
        <taxon>Bacillati</taxon>
        <taxon>Bacillota</taxon>
        <taxon>Bacilli</taxon>
        <taxon>Lactobacillales</taxon>
        <taxon>Aerococcaceae</taxon>
        <taxon>Suicoccus</taxon>
    </lineage>
</organism>
<dbReference type="EMBL" id="CP023434">
    <property type="protein sequence ID" value="AXY26233.1"/>
    <property type="molecule type" value="Genomic_DNA"/>
</dbReference>
<accession>A0A347WMC6</accession>
<evidence type="ECO:0000313" key="4">
    <source>
        <dbReference type="Proteomes" id="UP000263232"/>
    </source>
</evidence>
<dbReference type="InterPro" id="IPR029045">
    <property type="entry name" value="ClpP/crotonase-like_dom_sf"/>
</dbReference>
<dbReference type="SUPFAM" id="SSF52096">
    <property type="entry name" value="ClpP/crotonase"/>
    <property type="match status" value="1"/>
</dbReference>
<dbReference type="GO" id="GO:0008236">
    <property type="term" value="F:serine-type peptidase activity"/>
    <property type="evidence" value="ECO:0007669"/>
    <property type="project" value="InterPro"/>
</dbReference>
<dbReference type="GO" id="GO:0004175">
    <property type="term" value="F:endopeptidase activity"/>
    <property type="evidence" value="ECO:0007669"/>
    <property type="project" value="TreeGrafter"/>
</dbReference>
<reference evidence="3 4" key="1">
    <citation type="submission" date="2017-09" db="EMBL/GenBank/DDBJ databases">
        <title>Complete genome sequence of Oxytococcus suis strain ZY16052.</title>
        <authorList>
            <person name="Li F."/>
        </authorList>
    </citation>
    <scope>NUCLEOTIDE SEQUENCE [LARGE SCALE GENOMIC DNA]</scope>
    <source>
        <strain evidence="3 4">ZY16052</strain>
    </source>
</reference>
<dbReference type="Proteomes" id="UP000263232">
    <property type="component" value="Chromosome"/>
</dbReference>
<keyword evidence="1" id="KW-1133">Transmembrane helix</keyword>
<dbReference type="PANTHER" id="PTHR32060">
    <property type="entry name" value="TAIL-SPECIFIC PROTEASE"/>
    <property type="match status" value="1"/>
</dbReference>
<dbReference type="PANTHER" id="PTHR32060:SF30">
    <property type="entry name" value="CARBOXY-TERMINAL PROCESSING PROTEASE CTPA"/>
    <property type="match status" value="1"/>
</dbReference>
<evidence type="ECO:0000259" key="2">
    <source>
        <dbReference type="SMART" id="SM00245"/>
    </source>
</evidence>
<evidence type="ECO:0000256" key="1">
    <source>
        <dbReference type="SAM" id="Phobius"/>
    </source>
</evidence>
<keyword evidence="1" id="KW-0812">Transmembrane</keyword>
<dbReference type="Gene3D" id="3.90.226.10">
    <property type="entry name" value="2-enoyl-CoA Hydratase, Chain A, domain 1"/>
    <property type="match status" value="1"/>
</dbReference>
<dbReference type="GO" id="GO:0030288">
    <property type="term" value="C:outer membrane-bounded periplasmic space"/>
    <property type="evidence" value="ECO:0007669"/>
    <property type="project" value="TreeGrafter"/>
</dbReference>
<dbReference type="SMART" id="SM00245">
    <property type="entry name" value="TSPc"/>
    <property type="match status" value="1"/>
</dbReference>
<dbReference type="CDD" id="cd06567">
    <property type="entry name" value="Peptidase_S41"/>
    <property type="match status" value="1"/>
</dbReference>
<dbReference type="KEGG" id="abae:CL176_09620"/>
<feature type="domain" description="Tail specific protease" evidence="2">
    <location>
        <begin position="109"/>
        <end position="318"/>
    </location>
</feature>
<dbReference type="Pfam" id="PF03572">
    <property type="entry name" value="Peptidase_S41"/>
    <property type="match status" value="1"/>
</dbReference>
<dbReference type="InterPro" id="IPR005151">
    <property type="entry name" value="Tail-specific_protease"/>
</dbReference>
<name>A0A347WMC6_9LACT</name>
<gene>
    <name evidence="3" type="ORF">CL176_09620</name>
</gene>
<evidence type="ECO:0000313" key="3">
    <source>
        <dbReference type="EMBL" id="AXY26233.1"/>
    </source>
</evidence>